<keyword evidence="1" id="KW-0805">Transcription regulation</keyword>
<proteinExistence type="predicted"/>
<dbReference type="Pfam" id="PF14525">
    <property type="entry name" value="AraC_binding_2"/>
    <property type="match status" value="1"/>
</dbReference>
<dbReference type="Pfam" id="PF12833">
    <property type="entry name" value="HTH_18"/>
    <property type="match status" value="1"/>
</dbReference>
<keyword evidence="3" id="KW-0804">Transcription</keyword>
<dbReference type="InterPro" id="IPR035418">
    <property type="entry name" value="AraC-bd_2"/>
</dbReference>
<dbReference type="PRINTS" id="PR00032">
    <property type="entry name" value="HTHARAC"/>
</dbReference>
<dbReference type="AlphaFoldDB" id="A0AAJ5X6N5"/>
<reference evidence="5" key="1">
    <citation type="submission" date="2023-03" db="EMBL/GenBank/DDBJ databases">
        <title>Andean soil-derived lignocellulolytic bacterial consortium as a source of novel taxa and putative plastic-active enzymes.</title>
        <authorList>
            <person name="Diaz-Garcia L."/>
            <person name="Chuvochina M."/>
            <person name="Feuerriegel G."/>
            <person name="Bunk B."/>
            <person name="Sproer C."/>
            <person name="Streit W.R."/>
            <person name="Rodriguez L.M."/>
            <person name="Overmann J."/>
            <person name="Jimenez D.J."/>
        </authorList>
    </citation>
    <scope>NUCLEOTIDE SEQUENCE</scope>
    <source>
        <strain evidence="5">MAG 26</strain>
    </source>
</reference>
<organism evidence="5 6">
    <name type="scientific">Candidatus Andeanibacterium colombiense</name>
    <dbReference type="NCBI Taxonomy" id="3121345"/>
    <lineage>
        <taxon>Bacteria</taxon>
        <taxon>Pseudomonadati</taxon>
        <taxon>Pseudomonadota</taxon>
        <taxon>Alphaproteobacteria</taxon>
        <taxon>Sphingomonadales</taxon>
        <taxon>Sphingomonadaceae</taxon>
        <taxon>Candidatus Andeanibacterium</taxon>
    </lineage>
</organism>
<dbReference type="InterPro" id="IPR018060">
    <property type="entry name" value="HTH_AraC"/>
</dbReference>
<dbReference type="KEGG" id="acob:P0Y56_16545"/>
<dbReference type="GO" id="GO:0003700">
    <property type="term" value="F:DNA-binding transcription factor activity"/>
    <property type="evidence" value="ECO:0007669"/>
    <property type="project" value="InterPro"/>
</dbReference>
<dbReference type="PROSITE" id="PS01124">
    <property type="entry name" value="HTH_ARAC_FAMILY_2"/>
    <property type="match status" value="1"/>
</dbReference>
<evidence type="ECO:0000256" key="1">
    <source>
        <dbReference type="ARBA" id="ARBA00023015"/>
    </source>
</evidence>
<dbReference type="Proteomes" id="UP001218362">
    <property type="component" value="Chromosome"/>
</dbReference>
<dbReference type="PROSITE" id="PS00041">
    <property type="entry name" value="HTH_ARAC_FAMILY_1"/>
    <property type="match status" value="1"/>
</dbReference>
<dbReference type="Gene3D" id="1.10.10.60">
    <property type="entry name" value="Homeodomain-like"/>
    <property type="match status" value="1"/>
</dbReference>
<dbReference type="EMBL" id="CP119316">
    <property type="protein sequence ID" value="WEK46593.1"/>
    <property type="molecule type" value="Genomic_DNA"/>
</dbReference>
<gene>
    <name evidence="5" type="ORF">P0Y56_16545</name>
</gene>
<evidence type="ECO:0000259" key="4">
    <source>
        <dbReference type="PROSITE" id="PS01124"/>
    </source>
</evidence>
<feature type="domain" description="HTH araC/xylS-type" evidence="4">
    <location>
        <begin position="209"/>
        <end position="311"/>
    </location>
</feature>
<dbReference type="InterPro" id="IPR009057">
    <property type="entry name" value="Homeodomain-like_sf"/>
</dbReference>
<dbReference type="SMART" id="SM00342">
    <property type="entry name" value="HTH_ARAC"/>
    <property type="match status" value="1"/>
</dbReference>
<dbReference type="InterPro" id="IPR020449">
    <property type="entry name" value="Tscrpt_reg_AraC-type_HTH"/>
</dbReference>
<dbReference type="InterPro" id="IPR018062">
    <property type="entry name" value="HTH_AraC-typ_CS"/>
</dbReference>
<evidence type="ECO:0000256" key="2">
    <source>
        <dbReference type="ARBA" id="ARBA00023125"/>
    </source>
</evidence>
<dbReference type="InterPro" id="IPR050204">
    <property type="entry name" value="AraC_XylS_family_regulators"/>
</dbReference>
<accession>A0AAJ5X6N5</accession>
<evidence type="ECO:0000256" key="3">
    <source>
        <dbReference type="ARBA" id="ARBA00023163"/>
    </source>
</evidence>
<dbReference type="PANTHER" id="PTHR46796">
    <property type="entry name" value="HTH-TYPE TRANSCRIPTIONAL ACTIVATOR RHAS-RELATED"/>
    <property type="match status" value="1"/>
</dbReference>
<sequence length="320" mass="35313">MESCQLVDLAKVDEGRRRNAWGKAASELFPGLSVEVTSTGPLRGSIDHIDFGMADLCAIESAPASVRYRPSSRGASSWQHISLMVQSHGTTVVRCSKGAMHLAEGDMCLVDERDWFGLDNDDYVGILFLRLPRAPALSRYPHLERLFGTVLAARESGTRLLSDTLLGLNEVAHDLGELQRAAMVGAVIQMLGVAEAFSALPESADWRVRRAVDYIELNISVAGLTAEDVARDQNISRRRLDQLMQAAHGRSIAGYLWSRRMDQAAVDLRNPHKADLSIAQIAFANGYEDAAHFTRAFRRRFGTTPGQWRLGLRARRASPD</sequence>
<protein>
    <submittedName>
        <fullName evidence="5">AraC family transcriptional regulator</fullName>
    </submittedName>
</protein>
<dbReference type="PANTHER" id="PTHR46796:SF6">
    <property type="entry name" value="ARAC SUBFAMILY"/>
    <property type="match status" value="1"/>
</dbReference>
<dbReference type="GO" id="GO:0043565">
    <property type="term" value="F:sequence-specific DNA binding"/>
    <property type="evidence" value="ECO:0007669"/>
    <property type="project" value="InterPro"/>
</dbReference>
<evidence type="ECO:0000313" key="5">
    <source>
        <dbReference type="EMBL" id="WEK46593.1"/>
    </source>
</evidence>
<name>A0AAJ5X6N5_9SPHN</name>
<keyword evidence="2" id="KW-0238">DNA-binding</keyword>
<evidence type="ECO:0000313" key="6">
    <source>
        <dbReference type="Proteomes" id="UP001218362"/>
    </source>
</evidence>
<dbReference type="SUPFAM" id="SSF46689">
    <property type="entry name" value="Homeodomain-like"/>
    <property type="match status" value="1"/>
</dbReference>